<feature type="transmembrane region" description="Helical" evidence="1">
    <location>
        <begin position="58"/>
        <end position="91"/>
    </location>
</feature>
<organism evidence="2 3">
    <name type="scientific">Labrys miyagiensis</name>
    <dbReference type="NCBI Taxonomy" id="346912"/>
    <lineage>
        <taxon>Bacteria</taxon>
        <taxon>Pseudomonadati</taxon>
        <taxon>Pseudomonadota</taxon>
        <taxon>Alphaproteobacteria</taxon>
        <taxon>Hyphomicrobiales</taxon>
        <taxon>Xanthobacteraceae</taxon>
        <taxon>Labrys</taxon>
    </lineage>
</organism>
<keyword evidence="3" id="KW-1185">Reference proteome</keyword>
<dbReference type="Proteomes" id="UP001156882">
    <property type="component" value="Unassembled WGS sequence"/>
</dbReference>
<comment type="caution">
    <text evidence="2">The sequence shown here is derived from an EMBL/GenBank/DDBJ whole genome shotgun (WGS) entry which is preliminary data.</text>
</comment>
<feature type="transmembrane region" description="Helical" evidence="1">
    <location>
        <begin position="144"/>
        <end position="172"/>
    </location>
</feature>
<keyword evidence="1" id="KW-1133">Transmembrane helix</keyword>
<keyword evidence="1" id="KW-0472">Membrane</keyword>
<evidence type="ECO:0000313" key="2">
    <source>
        <dbReference type="EMBL" id="GLS21683.1"/>
    </source>
</evidence>
<reference evidence="3" key="1">
    <citation type="journal article" date="2019" name="Int. J. Syst. Evol. Microbiol.">
        <title>The Global Catalogue of Microorganisms (GCM) 10K type strain sequencing project: providing services to taxonomists for standard genome sequencing and annotation.</title>
        <authorList>
            <consortium name="The Broad Institute Genomics Platform"/>
            <consortium name="The Broad Institute Genome Sequencing Center for Infectious Disease"/>
            <person name="Wu L."/>
            <person name="Ma J."/>
        </authorList>
    </citation>
    <scope>NUCLEOTIDE SEQUENCE [LARGE SCALE GENOMIC DNA]</scope>
    <source>
        <strain evidence="3">NBRC 101365</strain>
    </source>
</reference>
<keyword evidence="1" id="KW-0812">Transmembrane</keyword>
<evidence type="ECO:0000313" key="3">
    <source>
        <dbReference type="Proteomes" id="UP001156882"/>
    </source>
</evidence>
<evidence type="ECO:0000256" key="1">
    <source>
        <dbReference type="SAM" id="Phobius"/>
    </source>
</evidence>
<gene>
    <name evidence="2" type="ORF">GCM10007874_47000</name>
</gene>
<proteinExistence type="predicted"/>
<dbReference type="EMBL" id="BSPC01000052">
    <property type="protein sequence ID" value="GLS21683.1"/>
    <property type="molecule type" value="Genomic_DNA"/>
</dbReference>
<sequence length="190" mass="21057">MLLVIRMVRPGLNDSGEWLRSEVWKVTLALNLIPFAGVAFLWFIGVLRHRLGAAEDRLLATVFLGSGLLFVALLFVSASAIGAILVSYAVWPMELPRSSTFLLARSFAYHLTTTFALKMAGVFMLSASTIVLRTRIAPRRTAILGYAAALIILIGSQFMDWTFFAFPLWVLVVSMEILVDEFRNGTSKPT</sequence>
<dbReference type="RefSeq" id="WP_284314687.1">
    <property type="nucleotide sequence ID" value="NZ_BSPC01000052.1"/>
</dbReference>
<accession>A0ABQ6CPI3</accession>
<feature type="transmembrane region" description="Helical" evidence="1">
    <location>
        <begin position="111"/>
        <end position="132"/>
    </location>
</feature>
<feature type="transmembrane region" description="Helical" evidence="1">
    <location>
        <begin position="28"/>
        <end position="46"/>
    </location>
</feature>
<name>A0ABQ6CPI3_9HYPH</name>
<protein>
    <submittedName>
        <fullName evidence="2">Uncharacterized protein</fullName>
    </submittedName>
</protein>